<name>B6CZ31_9ORTH</name>
<evidence type="ECO:0000256" key="3">
    <source>
        <dbReference type="ARBA" id="ARBA00016612"/>
    </source>
</evidence>
<feature type="transmembrane region" description="Helical" evidence="11">
    <location>
        <begin position="6"/>
        <end position="26"/>
    </location>
</feature>
<evidence type="ECO:0000256" key="2">
    <source>
        <dbReference type="ARBA" id="ARBA00010519"/>
    </source>
</evidence>
<keyword evidence="12" id="KW-0496">Mitochondrion</keyword>
<protein>
    <recommendedName>
        <fullName evidence="3">NADH-ubiquinone oxidoreductase chain 4L</fullName>
    </recommendedName>
    <alternativeName>
        <fullName evidence="9">NADH dehydrogenase subunit 4L</fullName>
    </alternativeName>
</protein>
<proteinExistence type="inferred from homology"/>
<comment type="catalytic activity">
    <reaction evidence="10">
        <text>a ubiquinone + NADH + 5 H(+)(in) = a ubiquinol + NAD(+) + 4 H(+)(out)</text>
        <dbReference type="Rhea" id="RHEA:29091"/>
        <dbReference type="Rhea" id="RHEA-COMP:9565"/>
        <dbReference type="Rhea" id="RHEA-COMP:9566"/>
        <dbReference type="ChEBI" id="CHEBI:15378"/>
        <dbReference type="ChEBI" id="CHEBI:16389"/>
        <dbReference type="ChEBI" id="CHEBI:17976"/>
        <dbReference type="ChEBI" id="CHEBI:57540"/>
        <dbReference type="ChEBI" id="CHEBI:57945"/>
        <dbReference type="EC" id="7.1.1.2"/>
    </reaction>
</comment>
<dbReference type="GO" id="GO:0008137">
    <property type="term" value="F:NADH dehydrogenase (ubiquinone) activity"/>
    <property type="evidence" value="ECO:0007669"/>
    <property type="project" value="UniProtKB-EC"/>
</dbReference>
<evidence type="ECO:0000256" key="7">
    <source>
        <dbReference type="ARBA" id="ARBA00023027"/>
    </source>
</evidence>
<comment type="similarity">
    <text evidence="2">Belongs to the complex I subunit 4L family.</text>
</comment>
<comment type="subcellular location">
    <subcellularLocation>
        <location evidence="1">Membrane</location>
        <topology evidence="1">Multi-pass membrane protein</topology>
    </subcellularLocation>
</comment>
<keyword evidence="4 11" id="KW-0812">Transmembrane</keyword>
<dbReference type="GO" id="GO:0016020">
    <property type="term" value="C:membrane"/>
    <property type="evidence" value="ECO:0007669"/>
    <property type="project" value="UniProtKB-SubCell"/>
</dbReference>
<keyword evidence="7" id="KW-0520">NAD</keyword>
<evidence type="ECO:0000256" key="8">
    <source>
        <dbReference type="ARBA" id="ARBA00023136"/>
    </source>
</evidence>
<evidence type="ECO:0000313" key="12">
    <source>
        <dbReference type="EMBL" id="ACC62212.1"/>
    </source>
</evidence>
<organism evidence="12">
    <name type="scientific">Tetrix japonica</name>
    <dbReference type="NCBI Taxonomy" id="215053"/>
    <lineage>
        <taxon>Eukaryota</taxon>
        <taxon>Metazoa</taxon>
        <taxon>Ecdysozoa</taxon>
        <taxon>Arthropoda</taxon>
        <taxon>Hexapoda</taxon>
        <taxon>Insecta</taxon>
        <taxon>Pterygota</taxon>
        <taxon>Neoptera</taxon>
        <taxon>Polyneoptera</taxon>
        <taxon>Orthoptera</taxon>
        <taxon>Caelifera</taxon>
        <taxon>Acrididea</taxon>
        <taxon>Tetrigoidea</taxon>
        <taxon>Tetrigidae</taxon>
        <taxon>Tetriginae</taxon>
        <taxon>Tetrix</taxon>
    </lineage>
</organism>
<accession>B6CZ31</accession>
<reference evidence="12" key="1">
    <citation type="submission" date="2008-04" db="EMBL/GenBank/DDBJ databases">
        <title>The mitochondrial genome of the Tetrix japonica (Orthoptera: Tetrigidae) and related phylogenetic analyses With other insects.</title>
        <authorList>
            <person name="Xia F."/>
            <person name="Jiang G.F."/>
        </authorList>
    </citation>
    <scope>NUCLEOTIDE SEQUENCE</scope>
    <source>
        <tissue evidence="12">Muscle</tissue>
    </source>
</reference>
<dbReference type="InterPro" id="IPR039428">
    <property type="entry name" value="NUOK/Mnh_C1-like"/>
</dbReference>
<evidence type="ECO:0000256" key="1">
    <source>
        <dbReference type="ARBA" id="ARBA00004141"/>
    </source>
</evidence>
<feature type="transmembrane region" description="Helical" evidence="11">
    <location>
        <begin position="63"/>
        <end position="87"/>
    </location>
</feature>
<evidence type="ECO:0000256" key="10">
    <source>
        <dbReference type="ARBA" id="ARBA00049551"/>
    </source>
</evidence>
<geneLocation type="mitochondrion" evidence="12"/>
<keyword evidence="6 11" id="KW-1133">Transmembrane helix</keyword>
<sequence length="103" mass="11985">MFKLLKLISLMLLFFFMIFLSGLYIFSSFRKHLLLMLLGLECMVLSIFYYVFLYLSFLNYEDYFLIIFLILSVCEGALGLSVLVSLVRSCGNDYVFSSSLFVC</sequence>
<evidence type="ECO:0000256" key="6">
    <source>
        <dbReference type="ARBA" id="ARBA00022989"/>
    </source>
</evidence>
<dbReference type="Gene3D" id="1.10.287.3510">
    <property type="match status" value="1"/>
</dbReference>
<evidence type="ECO:0000256" key="4">
    <source>
        <dbReference type="ARBA" id="ARBA00022692"/>
    </source>
</evidence>
<evidence type="ECO:0000256" key="9">
    <source>
        <dbReference type="ARBA" id="ARBA00031586"/>
    </source>
</evidence>
<feature type="transmembrane region" description="Helical" evidence="11">
    <location>
        <begin position="33"/>
        <end position="57"/>
    </location>
</feature>
<keyword evidence="8 11" id="KW-0472">Membrane</keyword>
<evidence type="ECO:0000256" key="5">
    <source>
        <dbReference type="ARBA" id="ARBA00022967"/>
    </source>
</evidence>
<evidence type="ECO:0000256" key="11">
    <source>
        <dbReference type="SAM" id="Phobius"/>
    </source>
</evidence>
<dbReference type="AlphaFoldDB" id="B6CZ31"/>
<dbReference type="EMBL" id="EU623447">
    <property type="protein sequence ID" value="ACC62212.1"/>
    <property type="molecule type" value="Genomic_DNA"/>
</dbReference>
<dbReference type="Pfam" id="PF00420">
    <property type="entry name" value="Oxidored_q2"/>
    <property type="match status" value="1"/>
</dbReference>
<keyword evidence="5" id="KW-1278">Translocase</keyword>